<dbReference type="CDD" id="cd01949">
    <property type="entry name" value="GGDEF"/>
    <property type="match status" value="1"/>
</dbReference>
<dbReference type="InterPro" id="IPR000160">
    <property type="entry name" value="GGDEF_dom"/>
</dbReference>
<dbReference type="RefSeq" id="WP_390262318.1">
    <property type="nucleotide sequence ID" value="NZ_JBHUGH010000009.1"/>
</dbReference>
<dbReference type="Proteomes" id="UP001597353">
    <property type="component" value="Unassembled WGS sequence"/>
</dbReference>
<keyword evidence="6" id="KW-0808">Transferase</keyword>
<dbReference type="InterPro" id="IPR043128">
    <property type="entry name" value="Rev_trsase/Diguanyl_cyclase"/>
</dbReference>
<dbReference type="Gene3D" id="3.30.70.270">
    <property type="match status" value="1"/>
</dbReference>
<dbReference type="InterPro" id="IPR029787">
    <property type="entry name" value="Nucleotide_cyclase"/>
</dbReference>
<evidence type="ECO:0000313" key="6">
    <source>
        <dbReference type="EMBL" id="MFD1913075.1"/>
    </source>
</evidence>
<dbReference type="InterPro" id="IPR050469">
    <property type="entry name" value="Diguanylate_Cyclase"/>
</dbReference>
<dbReference type="PROSITE" id="PS50887">
    <property type="entry name" value="GGDEF"/>
    <property type="match status" value="1"/>
</dbReference>
<organism evidence="6 7">
    <name type="scientific">Halodurantibacterium flavum</name>
    <dbReference type="NCBI Taxonomy" id="1382802"/>
    <lineage>
        <taxon>Bacteria</taxon>
        <taxon>Pseudomonadati</taxon>
        <taxon>Pseudomonadota</taxon>
        <taxon>Alphaproteobacteria</taxon>
        <taxon>Rhodobacterales</taxon>
        <taxon>Paracoccaceae</taxon>
        <taxon>Halodurantibacterium</taxon>
    </lineage>
</organism>
<dbReference type="SUPFAM" id="SSF55073">
    <property type="entry name" value="Nucleotide cyclase"/>
    <property type="match status" value="1"/>
</dbReference>
<name>A0ABW4S677_9RHOB</name>
<dbReference type="Pfam" id="PF16927">
    <property type="entry name" value="HisKA_7TM"/>
    <property type="match status" value="1"/>
</dbReference>
<feature type="domain" description="GGDEF" evidence="5">
    <location>
        <begin position="414"/>
        <end position="548"/>
    </location>
</feature>
<feature type="transmembrane region" description="Helical" evidence="4">
    <location>
        <begin position="108"/>
        <end position="132"/>
    </location>
</feature>
<keyword evidence="3" id="KW-0175">Coiled coil</keyword>
<reference evidence="7" key="1">
    <citation type="journal article" date="2019" name="Int. J. Syst. Evol. Microbiol.">
        <title>The Global Catalogue of Microorganisms (GCM) 10K type strain sequencing project: providing services to taxonomists for standard genome sequencing and annotation.</title>
        <authorList>
            <consortium name="The Broad Institute Genomics Platform"/>
            <consortium name="The Broad Institute Genome Sequencing Center for Infectious Disease"/>
            <person name="Wu L."/>
            <person name="Ma J."/>
        </authorList>
    </citation>
    <scope>NUCLEOTIDE SEQUENCE [LARGE SCALE GENOMIC DNA]</scope>
    <source>
        <strain evidence="7">CGMCC 4.7242</strain>
    </source>
</reference>
<evidence type="ECO:0000259" key="5">
    <source>
        <dbReference type="PROSITE" id="PS50887"/>
    </source>
</evidence>
<feature type="transmembrane region" description="Helical" evidence="4">
    <location>
        <begin position="75"/>
        <end position="96"/>
    </location>
</feature>
<comment type="catalytic activity">
    <reaction evidence="2">
        <text>2 GTP = 3',3'-c-di-GMP + 2 diphosphate</text>
        <dbReference type="Rhea" id="RHEA:24898"/>
        <dbReference type="ChEBI" id="CHEBI:33019"/>
        <dbReference type="ChEBI" id="CHEBI:37565"/>
        <dbReference type="ChEBI" id="CHEBI:58805"/>
        <dbReference type="EC" id="2.7.7.65"/>
    </reaction>
</comment>
<dbReference type="EC" id="2.7.7.65" evidence="1"/>
<proteinExistence type="predicted"/>
<feature type="transmembrane region" description="Helical" evidence="4">
    <location>
        <begin position="219"/>
        <end position="238"/>
    </location>
</feature>
<feature type="transmembrane region" description="Helical" evidence="4">
    <location>
        <begin position="152"/>
        <end position="175"/>
    </location>
</feature>
<feature type="coiled-coil region" evidence="3">
    <location>
        <begin position="345"/>
        <end position="382"/>
    </location>
</feature>
<feature type="transmembrane region" description="Helical" evidence="4">
    <location>
        <begin position="12"/>
        <end position="30"/>
    </location>
</feature>
<evidence type="ECO:0000256" key="4">
    <source>
        <dbReference type="SAM" id="Phobius"/>
    </source>
</evidence>
<keyword evidence="7" id="KW-1185">Reference proteome</keyword>
<evidence type="ECO:0000256" key="3">
    <source>
        <dbReference type="SAM" id="Coils"/>
    </source>
</evidence>
<evidence type="ECO:0000313" key="7">
    <source>
        <dbReference type="Proteomes" id="UP001597353"/>
    </source>
</evidence>
<dbReference type="PANTHER" id="PTHR45138">
    <property type="entry name" value="REGULATORY COMPONENTS OF SENSORY TRANSDUCTION SYSTEM"/>
    <property type="match status" value="1"/>
</dbReference>
<feature type="transmembrane region" description="Helical" evidence="4">
    <location>
        <begin position="37"/>
        <end position="55"/>
    </location>
</feature>
<keyword evidence="4" id="KW-0812">Transmembrane</keyword>
<evidence type="ECO:0000256" key="1">
    <source>
        <dbReference type="ARBA" id="ARBA00012528"/>
    </source>
</evidence>
<comment type="caution">
    <text evidence="6">The sequence shown here is derived from an EMBL/GenBank/DDBJ whole genome shotgun (WGS) entry which is preliminary data.</text>
</comment>
<sequence>MIECFLPARFEAPAALAATIMLGMALLARWIANQPFFYGRAGFLLTIVAVVWWLATLTLEVASDTLDCKVFWSSAAWIAIAVIPTSWMFFILDYAFSRRSAYGPGRVLFLVVPPVLATLVTATNPVHLLFYGPGTHLVETAIGPAAYMDHGPLFHLAAIYLYIPLVVSVGVVLYAAFRTVSAFRSHFLLLFFITIGPVIANIAYIVFDVTVMQLDPTPFLFALVLVLLTWLIFSSRMFDITSVARAVLFDKMPNPVLILDENEVVVGANPAALALPGAASGRIGAPVAKWPLIAAALRDARDSDRPGRRGELQIGGRFYQLQQMAMDRPLQTTGQAGQVLLLVEVTEARRHTRRLEDTLQENERRLAENMALRERLEQLVNRDPLTGLYNRRAVPGYFDAFRDGPGGDEGGGCVTVTLAVIDLDHFKAFNDRHGHAEGDRLLRSFGQILARAVDSTCPIFRVGGEEFLVMFPDFAPTVARAALEKAQVKLSAEHPGGGPDGQGAVTFSAGIATWPEDGEEFEAVFAAADGRLYAGKAQGRNRIVPAAGV</sequence>
<evidence type="ECO:0000256" key="2">
    <source>
        <dbReference type="ARBA" id="ARBA00034247"/>
    </source>
</evidence>
<keyword evidence="6" id="KW-0418">Kinase</keyword>
<dbReference type="SMART" id="SM00267">
    <property type="entry name" value="GGDEF"/>
    <property type="match status" value="1"/>
</dbReference>
<dbReference type="PANTHER" id="PTHR45138:SF9">
    <property type="entry name" value="DIGUANYLATE CYCLASE DGCM-RELATED"/>
    <property type="match status" value="1"/>
</dbReference>
<protein>
    <recommendedName>
        <fullName evidence="1">diguanylate cyclase</fullName>
        <ecNumber evidence="1">2.7.7.65</ecNumber>
    </recommendedName>
</protein>
<keyword evidence="4" id="KW-0472">Membrane</keyword>
<dbReference type="Pfam" id="PF00990">
    <property type="entry name" value="GGDEF"/>
    <property type="match status" value="1"/>
</dbReference>
<dbReference type="NCBIfam" id="TIGR00254">
    <property type="entry name" value="GGDEF"/>
    <property type="match status" value="1"/>
</dbReference>
<dbReference type="GO" id="GO:0016301">
    <property type="term" value="F:kinase activity"/>
    <property type="evidence" value="ECO:0007669"/>
    <property type="project" value="UniProtKB-KW"/>
</dbReference>
<dbReference type="EMBL" id="JBHUGH010000009">
    <property type="protein sequence ID" value="MFD1913075.1"/>
    <property type="molecule type" value="Genomic_DNA"/>
</dbReference>
<feature type="transmembrane region" description="Helical" evidence="4">
    <location>
        <begin position="187"/>
        <end position="207"/>
    </location>
</feature>
<gene>
    <name evidence="6" type="ORF">ACFSGJ_12710</name>
</gene>
<accession>A0ABW4S677</accession>
<dbReference type="InterPro" id="IPR031621">
    <property type="entry name" value="HisKA_7TM"/>
</dbReference>
<keyword evidence="4" id="KW-1133">Transmembrane helix</keyword>